<name>A0A934SGK2_9MICO</name>
<comment type="similarity">
    <text evidence="1">Belongs to the AHA1 family.</text>
</comment>
<sequence length="70" mass="8054">MTERNFTIARTLDVAPERVYQAWTEPDHLGWFFAEPEAENKLPEVDLRVGGAWRQLMVVDEDDSYITGGI</sequence>
<organism evidence="3 4">
    <name type="scientific">Lacisediminihabitans changchengi</name>
    <dbReference type="NCBI Taxonomy" id="2787634"/>
    <lineage>
        <taxon>Bacteria</taxon>
        <taxon>Bacillati</taxon>
        <taxon>Actinomycetota</taxon>
        <taxon>Actinomycetes</taxon>
        <taxon>Micrococcales</taxon>
        <taxon>Microbacteriaceae</taxon>
        <taxon>Lacisediminihabitans</taxon>
    </lineage>
</organism>
<dbReference type="Pfam" id="PF08327">
    <property type="entry name" value="AHSA1"/>
    <property type="match status" value="1"/>
</dbReference>
<protein>
    <submittedName>
        <fullName evidence="3">SRPBCC domain-containing protein</fullName>
    </submittedName>
</protein>
<dbReference type="AlphaFoldDB" id="A0A934SGK2"/>
<evidence type="ECO:0000256" key="1">
    <source>
        <dbReference type="ARBA" id="ARBA00006817"/>
    </source>
</evidence>
<evidence type="ECO:0000259" key="2">
    <source>
        <dbReference type="Pfam" id="PF08327"/>
    </source>
</evidence>
<reference evidence="3" key="1">
    <citation type="submission" date="2021-01" db="EMBL/GenBank/DDBJ databases">
        <title>Lacisediminihabitans sp. nov. strain G11-30, isolated from Antarctic Soil.</title>
        <authorList>
            <person name="Li J."/>
        </authorList>
    </citation>
    <scope>NUCLEOTIDE SEQUENCE</scope>
    <source>
        <strain evidence="3">G11-30</strain>
    </source>
</reference>
<feature type="domain" description="Activator of Hsp90 ATPase homologue 1/2-like C-terminal" evidence="2">
    <location>
        <begin position="13"/>
        <end position="65"/>
    </location>
</feature>
<dbReference type="InterPro" id="IPR023393">
    <property type="entry name" value="START-like_dom_sf"/>
</dbReference>
<comment type="caution">
    <text evidence="3">The sequence shown here is derived from an EMBL/GenBank/DDBJ whole genome shotgun (WGS) entry which is preliminary data.</text>
</comment>
<evidence type="ECO:0000313" key="3">
    <source>
        <dbReference type="EMBL" id="MBK4346236.1"/>
    </source>
</evidence>
<gene>
    <name evidence="3" type="ORF">IV501_01180</name>
</gene>
<dbReference type="Gene3D" id="3.30.530.20">
    <property type="match status" value="1"/>
</dbReference>
<keyword evidence="4" id="KW-1185">Reference proteome</keyword>
<dbReference type="SUPFAM" id="SSF55961">
    <property type="entry name" value="Bet v1-like"/>
    <property type="match status" value="1"/>
</dbReference>
<evidence type="ECO:0000313" key="4">
    <source>
        <dbReference type="Proteomes" id="UP000636458"/>
    </source>
</evidence>
<proteinExistence type="inferred from homology"/>
<dbReference type="EMBL" id="JAEPES010000001">
    <property type="protein sequence ID" value="MBK4346236.1"/>
    <property type="molecule type" value="Genomic_DNA"/>
</dbReference>
<dbReference type="Proteomes" id="UP000636458">
    <property type="component" value="Unassembled WGS sequence"/>
</dbReference>
<accession>A0A934SGK2</accession>
<dbReference type="InterPro" id="IPR013538">
    <property type="entry name" value="ASHA1/2-like_C"/>
</dbReference>